<gene>
    <name evidence="1" type="ORF">OJ962_11710</name>
</gene>
<evidence type="ECO:0000313" key="2">
    <source>
        <dbReference type="Proteomes" id="UP001147700"/>
    </source>
</evidence>
<dbReference type="EMBL" id="JAPCID010000014">
    <property type="protein sequence ID" value="MDA0138167.1"/>
    <property type="molecule type" value="Genomic_DNA"/>
</dbReference>
<keyword evidence="2" id="KW-1185">Reference proteome</keyword>
<name>A0ABT4RI30_9ACTN</name>
<accession>A0ABT4RI30</accession>
<dbReference type="RefSeq" id="WP_202956404.1">
    <property type="nucleotide sequence ID" value="NZ_JAPCID010000014.1"/>
</dbReference>
<reference evidence="1" key="1">
    <citation type="submission" date="2022-10" db="EMBL/GenBank/DDBJ databases">
        <title>The WGS of Solirubrobacter sp. CPCC 204708.</title>
        <authorList>
            <person name="Jiang Z."/>
        </authorList>
    </citation>
    <scope>NUCLEOTIDE SEQUENCE</scope>
    <source>
        <strain evidence="1">CPCC 204708</strain>
    </source>
</reference>
<proteinExistence type="predicted"/>
<sequence length="187" mass="20117">MTSSLTAGATAVALANMRLISGDSVSLADAERLVAPDHVNHEAHNEPVECRQEGPLGLLATRHWLRSAFGSLAFEILDVAEAGELVAVRCEMHVRHTGDFVVCDAAGDVKEAFPPTGREAVIGQTHWFTIRDGQATEHRANRDDLGMATQLGWVPPKPAYLVGMAIAKRRVRRAIAAGTAPWQASFS</sequence>
<organism evidence="1 2">
    <name type="scientific">Solirubrobacter deserti</name>
    <dbReference type="NCBI Taxonomy" id="2282478"/>
    <lineage>
        <taxon>Bacteria</taxon>
        <taxon>Bacillati</taxon>
        <taxon>Actinomycetota</taxon>
        <taxon>Thermoleophilia</taxon>
        <taxon>Solirubrobacterales</taxon>
        <taxon>Solirubrobacteraceae</taxon>
        <taxon>Solirubrobacter</taxon>
    </lineage>
</organism>
<dbReference type="SUPFAM" id="SSF54427">
    <property type="entry name" value="NTF2-like"/>
    <property type="match status" value="1"/>
</dbReference>
<dbReference type="InterPro" id="IPR009959">
    <property type="entry name" value="Cyclase_SnoaL-like"/>
</dbReference>
<comment type="caution">
    <text evidence="1">The sequence shown here is derived from an EMBL/GenBank/DDBJ whole genome shotgun (WGS) entry which is preliminary data.</text>
</comment>
<dbReference type="Gene3D" id="3.10.450.50">
    <property type="match status" value="1"/>
</dbReference>
<protein>
    <submittedName>
        <fullName evidence="1">Ester cyclase</fullName>
    </submittedName>
</protein>
<evidence type="ECO:0000313" key="1">
    <source>
        <dbReference type="EMBL" id="MDA0138167.1"/>
    </source>
</evidence>
<dbReference type="Proteomes" id="UP001147700">
    <property type="component" value="Unassembled WGS sequence"/>
</dbReference>
<dbReference type="InterPro" id="IPR032710">
    <property type="entry name" value="NTF2-like_dom_sf"/>
</dbReference>
<dbReference type="Pfam" id="PF07366">
    <property type="entry name" value="SnoaL"/>
    <property type="match status" value="1"/>
</dbReference>